<dbReference type="PANTHER" id="PTHR39594">
    <property type="entry name" value="PROTEIN YCHQ"/>
    <property type="match status" value="1"/>
</dbReference>
<dbReference type="GO" id="GO:0005886">
    <property type="term" value="C:plasma membrane"/>
    <property type="evidence" value="ECO:0007669"/>
    <property type="project" value="TreeGrafter"/>
</dbReference>
<organism evidence="2 3">
    <name type="scientific">Malikia granosa</name>
    <dbReference type="NCBI Taxonomy" id="263067"/>
    <lineage>
        <taxon>Bacteria</taxon>
        <taxon>Pseudomonadati</taxon>
        <taxon>Pseudomonadota</taxon>
        <taxon>Betaproteobacteria</taxon>
        <taxon>Burkholderiales</taxon>
        <taxon>Comamonadaceae</taxon>
        <taxon>Malikia</taxon>
    </lineage>
</organism>
<dbReference type="Proteomes" id="UP000238589">
    <property type="component" value="Unassembled WGS sequence"/>
</dbReference>
<feature type="transmembrane region" description="Helical" evidence="1">
    <location>
        <begin position="131"/>
        <end position="149"/>
    </location>
</feature>
<gene>
    <name evidence="2" type="ORF">C6P64_11705</name>
</gene>
<name>A0A2S9K386_9BURK</name>
<dbReference type="OrthoDB" id="5588650at2"/>
<feature type="transmembrane region" description="Helical" evidence="1">
    <location>
        <begin position="99"/>
        <end position="119"/>
    </location>
</feature>
<feature type="transmembrane region" description="Helical" evidence="1">
    <location>
        <begin position="73"/>
        <end position="93"/>
    </location>
</feature>
<keyword evidence="1" id="KW-1133">Transmembrane helix</keyword>
<dbReference type="PANTHER" id="PTHR39594:SF1">
    <property type="entry name" value="PROTEIN YCHQ"/>
    <property type="match status" value="1"/>
</dbReference>
<evidence type="ECO:0000313" key="2">
    <source>
        <dbReference type="EMBL" id="PRD64930.1"/>
    </source>
</evidence>
<keyword evidence="1" id="KW-0472">Membrane</keyword>
<dbReference type="AlphaFoldDB" id="A0A2S9K386"/>
<dbReference type="InterPro" id="IPR007360">
    <property type="entry name" value="SirB"/>
</dbReference>
<comment type="caution">
    <text evidence="2">The sequence shown here is derived from an EMBL/GenBank/DDBJ whole genome shotgun (WGS) entry which is preliminary data.</text>
</comment>
<proteinExistence type="predicted"/>
<dbReference type="EMBL" id="PVLQ01000040">
    <property type="protein sequence ID" value="PRD64930.1"/>
    <property type="molecule type" value="Genomic_DNA"/>
</dbReference>
<evidence type="ECO:0000313" key="3">
    <source>
        <dbReference type="Proteomes" id="UP000238589"/>
    </source>
</evidence>
<keyword evidence="1" id="KW-0812">Transmembrane</keyword>
<reference evidence="2 3" key="1">
    <citation type="submission" date="2018-03" db="EMBL/GenBank/DDBJ databases">
        <title>Comparative genomics illustrates the genes involved in a hyperalkaliphilic mechanisms of Serpentinomonas isolated from highly-alkaline calcium-rich serpentinized springs.</title>
        <authorList>
            <person name="Suzuki S."/>
            <person name="Ishii S."/>
            <person name="Walworth N."/>
            <person name="Bird L."/>
            <person name="Kuenen J.G."/>
            <person name="Nealson K.H."/>
        </authorList>
    </citation>
    <scope>NUCLEOTIDE SEQUENCE [LARGE SCALE GENOMIC DNA]</scope>
    <source>
        <strain evidence="2 3">P1</strain>
    </source>
</reference>
<feature type="transmembrane region" description="Helical" evidence="1">
    <location>
        <begin position="39"/>
        <end position="61"/>
    </location>
</feature>
<accession>A0A2S9K386</accession>
<protein>
    <submittedName>
        <fullName evidence="2">Regulator SirB</fullName>
    </submittedName>
</protein>
<evidence type="ECO:0000256" key="1">
    <source>
        <dbReference type="SAM" id="Phobius"/>
    </source>
</evidence>
<keyword evidence="3" id="KW-1185">Reference proteome</keyword>
<dbReference type="Pfam" id="PF04247">
    <property type="entry name" value="SirB"/>
    <property type="match status" value="1"/>
</dbReference>
<sequence length="159" mass="17969">MDSSLIRFIAYDYYHSTSKSPIAVTLIDQAPWLYPTLLWAHRLLVGLSLCLFALRGLGALWQQDWIMRRGVRSASVAIDSLLLTAGVSLWVLLRHNPLYESWLSTKLALLLPYMVLGSFALKRARSRGARLVFLLAALLCAAAMVTIARTRDPLGWWPW</sequence>